<accession>A0ABV4UQC4</accession>
<dbReference type="SUPFAM" id="SSF53448">
    <property type="entry name" value="Nucleotide-diphospho-sugar transferases"/>
    <property type="match status" value="1"/>
</dbReference>
<comment type="function">
    <text evidence="6">Catalyzes the glycosylation of 4,4'-diaponeurosporenoate, i.e. the esterification of glucose at the C1'' position with the carboxyl group of 4,4'-diaponeurosporenic acid, to form glycosyl-4,4'-diaponeurosporenoate. This is a step in the biosynthesis of staphyloxanthin, an orange pigment present in most staphylococci strains.</text>
</comment>
<comment type="pathway">
    <text evidence="7">Carotenoid biosynthesis; staphyloxanthin biosynthesis; staphyloxanthin from farnesyl diphosphate: step 4/5.</text>
</comment>
<keyword evidence="12" id="KW-1185">Reference proteome</keyword>
<evidence type="ECO:0000256" key="2">
    <source>
        <dbReference type="ARBA" id="ARBA00022475"/>
    </source>
</evidence>
<comment type="subcellular location">
    <subcellularLocation>
        <location evidence="1">Cell membrane</location>
    </subcellularLocation>
</comment>
<evidence type="ECO:0000256" key="1">
    <source>
        <dbReference type="ARBA" id="ARBA00004236"/>
    </source>
</evidence>
<evidence type="ECO:0000256" key="9">
    <source>
        <dbReference type="ARBA" id="ARBA00040345"/>
    </source>
</evidence>
<dbReference type="Gene3D" id="3.90.550.10">
    <property type="entry name" value="Spore Coat Polysaccharide Biosynthesis Protein SpsA, Chain A"/>
    <property type="match status" value="1"/>
</dbReference>
<evidence type="ECO:0000259" key="10">
    <source>
        <dbReference type="Pfam" id="PF00535"/>
    </source>
</evidence>
<keyword evidence="5" id="KW-0472">Membrane</keyword>
<reference evidence="11 12" key="1">
    <citation type="submission" date="2024-09" db="EMBL/GenBank/DDBJ databases">
        <authorList>
            <person name="Salinas-Garcia M.A."/>
            <person name="Prieme A."/>
        </authorList>
    </citation>
    <scope>NUCLEOTIDE SEQUENCE [LARGE SCALE GENOMIC DNA]</scope>
    <source>
        <strain evidence="11 12">DSM 21081</strain>
    </source>
</reference>
<evidence type="ECO:0000256" key="8">
    <source>
        <dbReference type="ARBA" id="ARBA00038120"/>
    </source>
</evidence>
<sequence length="235" mass="23751">MTSRPPIARVAVVVPARNEDRLLGACLDHLRAAMDVLERSSPRCAAGVTVVLDGCTDGSAAIAAAAAARNARIGVLAVDHGCVGAARAAGAAAALGGADDPGTVWIACTDADTRVPAHWLRTMVALADAGADAVLGTVEPDADDVGAPRHASWRARHVLADGHGHVHGANLGVRASAYLAVGGFAPLPVHEDVRLVEGLRAGGARVVSSGRLHAVTSGRLDGRAPGGFSDYLLNL</sequence>
<name>A0ABV4UQC4_9MICC</name>
<dbReference type="EMBL" id="JBHDLJ010000015">
    <property type="protein sequence ID" value="MFB0835865.1"/>
    <property type="molecule type" value="Genomic_DNA"/>
</dbReference>
<evidence type="ECO:0000256" key="7">
    <source>
        <dbReference type="ARBA" id="ARBA00037904"/>
    </source>
</evidence>
<evidence type="ECO:0000313" key="11">
    <source>
        <dbReference type="EMBL" id="MFB0835865.1"/>
    </source>
</evidence>
<comment type="caution">
    <text evidence="11">The sequence shown here is derived from an EMBL/GenBank/DDBJ whole genome shotgun (WGS) entry which is preliminary data.</text>
</comment>
<protein>
    <recommendedName>
        <fullName evidence="9">4,4'-diaponeurosporenoate glycosyltransferase</fullName>
    </recommendedName>
</protein>
<evidence type="ECO:0000256" key="3">
    <source>
        <dbReference type="ARBA" id="ARBA00022676"/>
    </source>
</evidence>
<dbReference type="Proteomes" id="UP001575652">
    <property type="component" value="Unassembled WGS sequence"/>
</dbReference>
<proteinExistence type="inferred from homology"/>
<keyword evidence="4 11" id="KW-0808">Transferase</keyword>
<dbReference type="RefSeq" id="WP_373973041.1">
    <property type="nucleotide sequence ID" value="NZ_JBHDLJ010000015.1"/>
</dbReference>
<gene>
    <name evidence="11" type="ORF">ACETWP_14830</name>
</gene>
<evidence type="ECO:0000256" key="6">
    <source>
        <dbReference type="ARBA" id="ARBA00037281"/>
    </source>
</evidence>
<dbReference type="PANTHER" id="PTHR43646:SF2">
    <property type="entry name" value="GLYCOSYLTRANSFERASE 2-LIKE DOMAIN-CONTAINING PROTEIN"/>
    <property type="match status" value="1"/>
</dbReference>
<evidence type="ECO:0000313" key="12">
    <source>
        <dbReference type="Proteomes" id="UP001575652"/>
    </source>
</evidence>
<dbReference type="GO" id="GO:0016757">
    <property type="term" value="F:glycosyltransferase activity"/>
    <property type="evidence" value="ECO:0007669"/>
    <property type="project" value="UniProtKB-KW"/>
</dbReference>
<feature type="domain" description="Glycosyltransferase 2-like" evidence="10">
    <location>
        <begin position="12"/>
        <end position="153"/>
    </location>
</feature>
<evidence type="ECO:0000256" key="5">
    <source>
        <dbReference type="ARBA" id="ARBA00023136"/>
    </source>
</evidence>
<keyword evidence="3 11" id="KW-0328">Glycosyltransferase</keyword>
<dbReference type="InterPro" id="IPR029044">
    <property type="entry name" value="Nucleotide-diphossugar_trans"/>
</dbReference>
<organism evidence="11 12">
    <name type="scientific">Arthrobacter halodurans</name>
    <dbReference type="NCBI Taxonomy" id="516699"/>
    <lineage>
        <taxon>Bacteria</taxon>
        <taxon>Bacillati</taxon>
        <taxon>Actinomycetota</taxon>
        <taxon>Actinomycetes</taxon>
        <taxon>Micrococcales</taxon>
        <taxon>Micrococcaceae</taxon>
        <taxon>Arthrobacter</taxon>
    </lineage>
</organism>
<comment type="similarity">
    <text evidence="8">Belongs to the glycosyltransferase 2 family. CrtQ subfamily.</text>
</comment>
<keyword evidence="2" id="KW-1003">Cell membrane</keyword>
<dbReference type="Pfam" id="PF00535">
    <property type="entry name" value="Glycos_transf_2"/>
    <property type="match status" value="1"/>
</dbReference>
<dbReference type="PANTHER" id="PTHR43646">
    <property type="entry name" value="GLYCOSYLTRANSFERASE"/>
    <property type="match status" value="1"/>
</dbReference>
<evidence type="ECO:0000256" key="4">
    <source>
        <dbReference type="ARBA" id="ARBA00022679"/>
    </source>
</evidence>
<dbReference type="InterPro" id="IPR001173">
    <property type="entry name" value="Glyco_trans_2-like"/>
</dbReference>